<dbReference type="Proteomes" id="UP000494165">
    <property type="component" value="Unassembled WGS sequence"/>
</dbReference>
<gene>
    <name evidence="2" type="ORF">CLODIP_2_CD03421</name>
</gene>
<comment type="caution">
    <text evidence="2">The sequence shown here is derived from an EMBL/GenBank/DDBJ whole genome shotgun (WGS) entry which is preliminary data.</text>
</comment>
<dbReference type="EMBL" id="CADEPI010000162">
    <property type="protein sequence ID" value="CAB3378352.1"/>
    <property type="molecule type" value="Genomic_DNA"/>
</dbReference>
<reference evidence="2 3" key="1">
    <citation type="submission" date="2020-04" db="EMBL/GenBank/DDBJ databases">
        <authorList>
            <person name="Alioto T."/>
            <person name="Alioto T."/>
            <person name="Gomez Garrido J."/>
        </authorList>
    </citation>
    <scope>NUCLEOTIDE SEQUENCE [LARGE SCALE GENOMIC DNA]</scope>
</reference>
<dbReference type="AlphaFoldDB" id="A0A8S1DF14"/>
<feature type="region of interest" description="Disordered" evidence="1">
    <location>
        <begin position="1"/>
        <end position="79"/>
    </location>
</feature>
<evidence type="ECO:0000313" key="3">
    <source>
        <dbReference type="Proteomes" id="UP000494165"/>
    </source>
</evidence>
<protein>
    <submittedName>
        <fullName evidence="2">Uncharacterized protein</fullName>
    </submittedName>
</protein>
<name>A0A8S1DF14_9INSE</name>
<sequence length="79" mass="8565">MNPYSKKIINRLDPTGVYSLSDNPKSANDPKSPDRSKAISASAQNGQINGKPNKDIQQSQTSPTKTQSSPHKTGQRKSL</sequence>
<feature type="compositionally biased region" description="Low complexity" evidence="1">
    <location>
        <begin position="57"/>
        <end position="72"/>
    </location>
</feature>
<proteinExistence type="predicted"/>
<keyword evidence="3" id="KW-1185">Reference proteome</keyword>
<organism evidence="2 3">
    <name type="scientific">Cloeon dipterum</name>
    <dbReference type="NCBI Taxonomy" id="197152"/>
    <lineage>
        <taxon>Eukaryota</taxon>
        <taxon>Metazoa</taxon>
        <taxon>Ecdysozoa</taxon>
        <taxon>Arthropoda</taxon>
        <taxon>Hexapoda</taxon>
        <taxon>Insecta</taxon>
        <taxon>Pterygota</taxon>
        <taxon>Palaeoptera</taxon>
        <taxon>Ephemeroptera</taxon>
        <taxon>Pisciforma</taxon>
        <taxon>Baetidae</taxon>
        <taxon>Cloeon</taxon>
    </lineage>
</organism>
<accession>A0A8S1DF14</accession>
<evidence type="ECO:0000256" key="1">
    <source>
        <dbReference type="SAM" id="MobiDB-lite"/>
    </source>
</evidence>
<feature type="compositionally biased region" description="Polar residues" evidence="1">
    <location>
        <begin position="39"/>
        <end position="50"/>
    </location>
</feature>
<evidence type="ECO:0000313" key="2">
    <source>
        <dbReference type="EMBL" id="CAB3378352.1"/>
    </source>
</evidence>